<feature type="chain" id="PRO_5032921747" description="DUF1302 domain-containing protein" evidence="1">
    <location>
        <begin position="27"/>
        <end position="682"/>
    </location>
</feature>
<organism evidence="2 3">
    <name type="scientific">Spongiibacter nanhainus</name>
    <dbReference type="NCBI Taxonomy" id="2794344"/>
    <lineage>
        <taxon>Bacteria</taxon>
        <taxon>Pseudomonadati</taxon>
        <taxon>Pseudomonadota</taxon>
        <taxon>Gammaproteobacteria</taxon>
        <taxon>Cellvibrionales</taxon>
        <taxon>Spongiibacteraceae</taxon>
        <taxon>Spongiibacter</taxon>
    </lineage>
</organism>
<evidence type="ECO:0000313" key="3">
    <source>
        <dbReference type="Proteomes" id="UP000596063"/>
    </source>
</evidence>
<protein>
    <recommendedName>
        <fullName evidence="4">DUF1302 domain-containing protein</fullName>
    </recommendedName>
</protein>
<keyword evidence="3" id="KW-1185">Reference proteome</keyword>
<proteinExistence type="predicted"/>
<dbReference type="Proteomes" id="UP000596063">
    <property type="component" value="Chromosome"/>
</dbReference>
<sequence>MKMRYRGMVPALALSVGGMLSSSVYAEGLIESLVEKTTFLGQFRIDAAFKTNSDQNPYNQNAFPYQNEEVSRQAFLPPDLGGGPWGTTPIPALPFVLDTNDTIIRDDRATAEDYDFNQVNLRFSGEMDMRFNRQWRLNVKLRAVFDPVVHDGFDAMDVMNDQGGIAKGRFDRYADTGETNFYQAKGRNGDNINPLEFAGRDYMVDFPTFIINYKSGKYDFRFGNQQIAWGQAIFFRTLDVANGLDLRRHLILDRGIEEFEDERVPKLALRATVQATQNILFDGFIGKFQPDILPNPGTPYNVIPAQFNKPLDNYHSGGYDSKLDGGFRLKGDYGNWGWQAMYVSRYNPLGVFRWAESGIEKGLTPWGGTLGTVVETGYLAKPRCSGDQNPYDNFCRLYDSVGEALSHSPFTVGPGGVYSDVEWFATAASVRVNGVDVINAAIMDFPALRDVFASPVANVDEARALLNTFFVASGGSIRGNLQRDYYREDVFGLGLSYVTETEDNNSFWNQIILNLEAQYTPERVFTSPDLGKDGLKTDEYIITLVAEKWHRWSESFPAAYLVGQFMHRSESDLVGLHLDGYGGNVGNTEPKTPDGISSANYLVFAGFQPWPNRKFIAEWAFLYDVEGGLLAQPLIKWNPGSGMSVDLYYNYVTGDLHGDGSKTLTRALDHVQEVGMRFTYQL</sequence>
<gene>
    <name evidence="2" type="ORF">I6N98_13765</name>
</gene>
<keyword evidence="1" id="KW-0732">Signal</keyword>
<evidence type="ECO:0000313" key="2">
    <source>
        <dbReference type="EMBL" id="QQD17424.1"/>
    </source>
</evidence>
<dbReference type="RefSeq" id="WP_198568925.1">
    <property type="nucleotide sequence ID" value="NZ_CP066167.1"/>
</dbReference>
<accession>A0A7T4QZ18</accession>
<dbReference type="Pfam" id="PF06980">
    <property type="entry name" value="DUF1302"/>
    <property type="match status" value="1"/>
</dbReference>
<evidence type="ECO:0000256" key="1">
    <source>
        <dbReference type="SAM" id="SignalP"/>
    </source>
</evidence>
<feature type="signal peptide" evidence="1">
    <location>
        <begin position="1"/>
        <end position="26"/>
    </location>
</feature>
<name>A0A7T4QZ18_9GAMM</name>
<reference evidence="2 3" key="1">
    <citation type="submission" date="2020-12" db="EMBL/GenBank/DDBJ databases">
        <authorList>
            <person name="Shan Y."/>
        </authorList>
    </citation>
    <scope>NUCLEOTIDE SEQUENCE [LARGE SCALE GENOMIC DNA]</scope>
    <source>
        <strain evidence="3">csc3.9</strain>
    </source>
</reference>
<evidence type="ECO:0008006" key="4">
    <source>
        <dbReference type="Google" id="ProtNLM"/>
    </source>
</evidence>
<dbReference type="InterPro" id="IPR010727">
    <property type="entry name" value="DUF1302"/>
</dbReference>
<dbReference type="KEGG" id="snan:I6N98_13765"/>
<dbReference type="AlphaFoldDB" id="A0A7T4QZ18"/>
<dbReference type="EMBL" id="CP066167">
    <property type="protein sequence ID" value="QQD17424.1"/>
    <property type="molecule type" value="Genomic_DNA"/>
</dbReference>